<feature type="signal peptide" evidence="2">
    <location>
        <begin position="1"/>
        <end position="31"/>
    </location>
</feature>
<keyword evidence="4" id="KW-1185">Reference proteome</keyword>
<evidence type="ECO:0000313" key="3">
    <source>
        <dbReference type="EMBL" id="ASU82922.1"/>
    </source>
</evidence>
<keyword evidence="1" id="KW-0812">Transmembrane</keyword>
<evidence type="ECO:0000313" key="4">
    <source>
        <dbReference type="Proteomes" id="UP000215005"/>
    </source>
</evidence>
<dbReference type="Proteomes" id="UP000215005">
    <property type="component" value="Chromosome"/>
</dbReference>
<accession>A0A223S466</accession>
<dbReference type="AlphaFoldDB" id="A0A223S466"/>
<evidence type="ECO:0000256" key="2">
    <source>
        <dbReference type="SAM" id="SignalP"/>
    </source>
</evidence>
<dbReference type="KEGG" id="ngv:CDO52_09085"/>
<gene>
    <name evidence="3" type="ORF">CDO52_09085</name>
</gene>
<name>A0A223S466_9ACTN</name>
<dbReference type="RefSeq" id="WP_017617490.1">
    <property type="nucleotide sequence ID" value="NZ_ANBG01000078.1"/>
</dbReference>
<keyword evidence="1" id="KW-0472">Membrane</keyword>
<proteinExistence type="predicted"/>
<evidence type="ECO:0008006" key="5">
    <source>
        <dbReference type="Google" id="ProtNLM"/>
    </source>
</evidence>
<feature type="chain" id="PRO_5011233834" description="DUF4350 domain-containing protein" evidence="2">
    <location>
        <begin position="32"/>
        <end position="460"/>
    </location>
</feature>
<protein>
    <recommendedName>
        <fullName evidence="5">DUF4350 domain-containing protein</fullName>
    </recommendedName>
</protein>
<evidence type="ECO:0000256" key="1">
    <source>
        <dbReference type="SAM" id="Phobius"/>
    </source>
</evidence>
<feature type="transmembrane region" description="Helical" evidence="1">
    <location>
        <begin position="342"/>
        <end position="362"/>
    </location>
</feature>
<sequence>MPGIPAILRPAAATGVLALSAFVGAAAPATADTCVPPTADGSVPELSHEELLAALDCPGDLSDTLAEATRGPDPVYVHPYLTALYPDLTPEQVGASFDGQFQIAVIPSDVASAPELAERMRQQLSDHGLALVFEWRGNHRFSLGIAAGAARSHSWQSRRHVVNDEVEVGQITPTLKTLALPFEKALDTAGKQLRHQHVYFGHASEETWPHTPDYFVHANESLTDLEAPVRVAFLPEAAVTYVTRDTPGKALGDAAAMVRAAGKIDEPVVVYLVNARGEVTGASTSGAIPTLIPGTGEAELAQRAVFAADHNPYSTLQSLVARLGGPSDMRGSQPVTTPAKQWKVFGGIAAGLLALLVGYSFLLRRVRPRGRPAVARQDAAALNTRRAAAQAAVTSLGELIAATPVPDTAEENHELRAILADYPKLRESVDHAATTEQIADALAAVAEAQSAVTRLATGRP</sequence>
<keyword evidence="1" id="KW-1133">Transmembrane helix</keyword>
<dbReference type="EMBL" id="CP022753">
    <property type="protein sequence ID" value="ASU82922.1"/>
    <property type="molecule type" value="Genomic_DNA"/>
</dbReference>
<reference evidence="3 4" key="1">
    <citation type="submission" date="2017-08" db="EMBL/GenBank/DDBJ databases">
        <title>The complete genome sequence of Nocardiopsis gilva YIM 90087.</title>
        <authorList>
            <person name="Yin M."/>
            <person name="Tang S."/>
        </authorList>
    </citation>
    <scope>NUCLEOTIDE SEQUENCE [LARGE SCALE GENOMIC DNA]</scope>
    <source>
        <strain evidence="3 4">YIM 90087</strain>
    </source>
</reference>
<keyword evidence="2" id="KW-0732">Signal</keyword>
<organism evidence="3 4">
    <name type="scientific">Nocardiopsis gilva YIM 90087</name>
    <dbReference type="NCBI Taxonomy" id="1235441"/>
    <lineage>
        <taxon>Bacteria</taxon>
        <taxon>Bacillati</taxon>
        <taxon>Actinomycetota</taxon>
        <taxon>Actinomycetes</taxon>
        <taxon>Streptosporangiales</taxon>
        <taxon>Nocardiopsidaceae</taxon>
        <taxon>Nocardiopsis</taxon>
    </lineage>
</organism>